<protein>
    <recommendedName>
        <fullName evidence="6">Ankyrin repeat protein</fullName>
    </recommendedName>
</protein>
<proteinExistence type="predicted"/>
<feature type="repeat" description="ANK" evidence="3">
    <location>
        <begin position="178"/>
        <end position="210"/>
    </location>
</feature>
<reference evidence="5" key="1">
    <citation type="submission" date="2021-01" db="EMBL/GenBank/DDBJ databases">
        <authorList>
            <person name="Corre E."/>
            <person name="Pelletier E."/>
            <person name="Niang G."/>
            <person name="Scheremetjew M."/>
            <person name="Finn R."/>
            <person name="Kale V."/>
            <person name="Holt S."/>
            <person name="Cochrane G."/>
            <person name="Meng A."/>
            <person name="Brown T."/>
            <person name="Cohen L."/>
        </authorList>
    </citation>
    <scope>NUCLEOTIDE SEQUENCE</scope>
    <source>
        <strain evidence="5">NIES-2562</strain>
    </source>
</reference>
<dbReference type="InterPro" id="IPR036770">
    <property type="entry name" value="Ankyrin_rpt-contain_sf"/>
</dbReference>
<evidence type="ECO:0000256" key="1">
    <source>
        <dbReference type="ARBA" id="ARBA00022737"/>
    </source>
</evidence>
<dbReference type="InterPro" id="IPR002110">
    <property type="entry name" value="Ankyrin_rpt"/>
</dbReference>
<feature type="region of interest" description="Disordered" evidence="4">
    <location>
        <begin position="276"/>
        <end position="338"/>
    </location>
</feature>
<dbReference type="SUPFAM" id="SSF48403">
    <property type="entry name" value="Ankyrin repeat"/>
    <property type="match status" value="2"/>
</dbReference>
<evidence type="ECO:0000256" key="3">
    <source>
        <dbReference type="PROSITE-ProRule" id="PRU00023"/>
    </source>
</evidence>
<dbReference type="AlphaFoldDB" id="A0A7S3DC35"/>
<dbReference type="PROSITE" id="PS50297">
    <property type="entry name" value="ANK_REP_REGION"/>
    <property type="match status" value="3"/>
</dbReference>
<feature type="compositionally biased region" description="Polar residues" evidence="4">
    <location>
        <begin position="311"/>
        <end position="333"/>
    </location>
</feature>
<organism evidence="5">
    <name type="scientific">Palpitomonas bilix</name>
    <dbReference type="NCBI Taxonomy" id="652834"/>
    <lineage>
        <taxon>Eukaryota</taxon>
        <taxon>Eukaryota incertae sedis</taxon>
    </lineage>
</organism>
<dbReference type="PANTHER" id="PTHR24178">
    <property type="entry name" value="MOLTING PROTEIN MLT-4"/>
    <property type="match status" value="1"/>
</dbReference>
<accession>A0A7S3DC35</accession>
<keyword evidence="1" id="KW-0677">Repeat</keyword>
<sequence>MIKPSRLNNELASAVEDEQITRAQQLIKQGASANALSPTCGNAPLLIVAVMEGSVKMVKFLLKSGADAKVCYEGRSALHSALMRRIQIPCYRSRLPSGRFQGVGLQNAHTALGTVTSKSSMLDAQLLQIIRLLVDGGCEVEKEDEQGRTPLFISILVRFTLATEYFLREKRVDPNMQKSRSCLLLATSIGDDEVVSLLLSCGANPSESSSDFGPTPLHVAARRGRENILKLLLLNGADATRRLLDGQSPLHLACNGDVVKLLVEYASCGYDGVENSESRLARPTSASPCGEGRSPVVRGGTAVVSRRDGSRASSSHPHLSHSRAVSRQGVTQDDTSRIRDQHRGRDLLFLVDNNKRTPLHAACVRGADEGVLRTLLRYGSLQSACDRQGRTPLHLAATAGHTTAVRSLLEFDGQVWSGGGGKREREGEKTGQR</sequence>
<dbReference type="Gene3D" id="1.25.40.20">
    <property type="entry name" value="Ankyrin repeat-containing domain"/>
    <property type="match status" value="3"/>
</dbReference>
<keyword evidence="2 3" id="KW-0040">ANK repeat</keyword>
<dbReference type="PROSITE" id="PS50088">
    <property type="entry name" value="ANK_REPEAT"/>
    <property type="match status" value="4"/>
</dbReference>
<dbReference type="SMART" id="SM00248">
    <property type="entry name" value="ANK"/>
    <property type="match status" value="8"/>
</dbReference>
<name>A0A7S3DC35_9EUKA</name>
<dbReference type="PANTHER" id="PTHR24178:SF41">
    <property type="entry name" value="ANKYRIN-2 ISOFORM X1"/>
    <property type="match status" value="1"/>
</dbReference>
<feature type="repeat" description="ANK" evidence="3">
    <location>
        <begin position="354"/>
        <end position="387"/>
    </location>
</feature>
<dbReference type="EMBL" id="HBIB01022985">
    <property type="protein sequence ID" value="CAE0252813.1"/>
    <property type="molecule type" value="Transcribed_RNA"/>
</dbReference>
<feature type="repeat" description="ANK" evidence="3">
    <location>
        <begin position="388"/>
        <end position="410"/>
    </location>
</feature>
<gene>
    <name evidence="5" type="ORF">PBIL07802_LOCUS15042</name>
</gene>
<evidence type="ECO:0000256" key="4">
    <source>
        <dbReference type="SAM" id="MobiDB-lite"/>
    </source>
</evidence>
<dbReference type="Pfam" id="PF12796">
    <property type="entry name" value="Ank_2"/>
    <property type="match status" value="3"/>
</dbReference>
<evidence type="ECO:0008006" key="6">
    <source>
        <dbReference type="Google" id="ProtNLM"/>
    </source>
</evidence>
<evidence type="ECO:0000256" key="2">
    <source>
        <dbReference type="ARBA" id="ARBA00023043"/>
    </source>
</evidence>
<evidence type="ECO:0000313" key="5">
    <source>
        <dbReference type="EMBL" id="CAE0252813.1"/>
    </source>
</evidence>
<feature type="repeat" description="ANK" evidence="3">
    <location>
        <begin position="212"/>
        <end position="238"/>
    </location>
</feature>